<dbReference type="PANTHER" id="PTHR30224">
    <property type="entry name" value="ELECTRON TRANSPORT PROTEIN"/>
    <property type="match status" value="1"/>
</dbReference>
<evidence type="ECO:0000256" key="6">
    <source>
        <dbReference type="ARBA" id="ARBA00023136"/>
    </source>
</evidence>
<dbReference type="HOGENOM" id="CLU_033147_0_0_9"/>
<protein>
    <submittedName>
        <fullName evidence="9">Iron-sulfur cluster-binding protein</fullName>
    </submittedName>
</protein>
<dbReference type="EMBL" id="CP001785">
    <property type="protein sequence ID" value="ACX52984.1"/>
    <property type="molecule type" value="Genomic_DNA"/>
</dbReference>
<evidence type="ECO:0000313" key="9">
    <source>
        <dbReference type="EMBL" id="ACX52984.1"/>
    </source>
</evidence>
<feature type="domain" description="4Fe-4S ferredoxin-type" evidence="8">
    <location>
        <begin position="232"/>
        <end position="252"/>
    </location>
</feature>
<proteinExistence type="predicted"/>
<dbReference type="KEGG" id="adg:Adeg_1904"/>
<dbReference type="STRING" id="429009.Adeg_1904"/>
<feature type="transmembrane region" description="Helical" evidence="7">
    <location>
        <begin position="211"/>
        <end position="230"/>
    </location>
</feature>
<dbReference type="InterPro" id="IPR017896">
    <property type="entry name" value="4Fe4S_Fe-S-bd"/>
</dbReference>
<dbReference type="OrthoDB" id="9806398at2"/>
<dbReference type="Proteomes" id="UP000002620">
    <property type="component" value="Chromosome"/>
</dbReference>
<dbReference type="GO" id="GO:0005886">
    <property type="term" value="C:plasma membrane"/>
    <property type="evidence" value="ECO:0007669"/>
    <property type="project" value="UniProtKB-SubCell"/>
</dbReference>
<organism evidence="9 10">
    <name type="scientific">Ammonifex degensii (strain DSM 10501 / KC4)</name>
    <dbReference type="NCBI Taxonomy" id="429009"/>
    <lineage>
        <taxon>Bacteria</taxon>
        <taxon>Bacillati</taxon>
        <taxon>Bacillota</taxon>
        <taxon>Clostridia</taxon>
        <taxon>Thermoanaerobacterales</taxon>
        <taxon>Thermoanaerobacteraceae</taxon>
        <taxon>Ammonifex</taxon>
    </lineage>
</organism>
<dbReference type="InterPro" id="IPR052378">
    <property type="entry name" value="NosR_regulator"/>
</dbReference>
<feature type="transmembrane region" description="Helical" evidence="7">
    <location>
        <begin position="21"/>
        <end position="39"/>
    </location>
</feature>
<dbReference type="PROSITE" id="PS51379">
    <property type="entry name" value="4FE4S_FER_2"/>
    <property type="match status" value="2"/>
</dbReference>
<evidence type="ECO:0000313" key="10">
    <source>
        <dbReference type="Proteomes" id="UP000002620"/>
    </source>
</evidence>
<dbReference type="InterPro" id="IPR017900">
    <property type="entry name" value="4Fe4S_Fe_S_CS"/>
</dbReference>
<evidence type="ECO:0000256" key="4">
    <source>
        <dbReference type="ARBA" id="ARBA00023004"/>
    </source>
</evidence>
<keyword evidence="10" id="KW-1185">Reference proteome</keyword>
<feature type="transmembrane region" description="Helical" evidence="7">
    <location>
        <begin position="184"/>
        <end position="204"/>
    </location>
</feature>
<feature type="domain" description="4Fe-4S ferredoxin-type" evidence="8">
    <location>
        <begin position="260"/>
        <end position="289"/>
    </location>
</feature>
<evidence type="ECO:0000259" key="8">
    <source>
        <dbReference type="PROSITE" id="PS51379"/>
    </source>
</evidence>
<keyword evidence="4" id="KW-0408">Iron</keyword>
<feature type="transmembrane region" description="Helical" evidence="7">
    <location>
        <begin position="298"/>
        <end position="321"/>
    </location>
</feature>
<keyword evidence="7" id="KW-1133">Transmembrane helix</keyword>
<dbReference type="Pfam" id="PF12801">
    <property type="entry name" value="Fer4_5"/>
    <property type="match status" value="2"/>
</dbReference>
<dbReference type="SUPFAM" id="SSF54862">
    <property type="entry name" value="4Fe-4S ferredoxins"/>
    <property type="match status" value="1"/>
</dbReference>
<keyword evidence="3" id="KW-0479">Metal-binding</keyword>
<dbReference type="GO" id="GO:0051536">
    <property type="term" value="F:iron-sulfur cluster binding"/>
    <property type="evidence" value="ECO:0007669"/>
    <property type="project" value="UniProtKB-KW"/>
</dbReference>
<sequence>MSNDTIRVGKAQGSYLLCARNIFRVLFGFYLLYLGWRFYLFVRYFETGGAMPLVDRPPAVEGFLPIGALMALRYWLATGLYDPIHPAALSIFLVVLLVSLLFKKGFCSWICPVGTISEGLDWLGVKLFRQKRPVMPRWLDLPLRSLKYGLLAFFVLSIFSLMSVEDIGVFLHSPYYCISDVKMLQFFLHLSPTASVTLLVLAVLSIIYRHFWCHYLCPYGALLGIISIFSPLKITRNADLCSSCRTCDRVCPAYLKVSHSERLWSPECNACLRCVESCPSRGALTIAGPGGRGRISPWVFGGVLLAVFFGLILLAQVCGYWQTVLTPNDYSALIPYSRYLTHPGIK</sequence>
<dbReference type="RefSeq" id="WP_015739861.1">
    <property type="nucleotide sequence ID" value="NC_013385.1"/>
</dbReference>
<name>C9R9K5_AMMDK</name>
<dbReference type="PROSITE" id="PS00198">
    <property type="entry name" value="4FE4S_FER_1"/>
    <property type="match status" value="1"/>
</dbReference>
<keyword evidence="7" id="KW-0812">Transmembrane</keyword>
<dbReference type="PANTHER" id="PTHR30224:SF4">
    <property type="entry name" value="ELECTRON TRANSPORT PROTEIN YCCM-RELATED"/>
    <property type="match status" value="1"/>
</dbReference>
<comment type="subcellular location">
    <subcellularLocation>
        <location evidence="1">Cell membrane</location>
    </subcellularLocation>
</comment>
<evidence type="ECO:0000256" key="3">
    <source>
        <dbReference type="ARBA" id="ARBA00022723"/>
    </source>
</evidence>
<feature type="transmembrane region" description="Helical" evidence="7">
    <location>
        <begin position="146"/>
        <end position="164"/>
    </location>
</feature>
<keyword evidence="2" id="KW-1003">Cell membrane</keyword>
<feature type="transmembrane region" description="Helical" evidence="7">
    <location>
        <begin position="83"/>
        <end position="100"/>
    </location>
</feature>
<keyword evidence="6 7" id="KW-0472">Membrane</keyword>
<evidence type="ECO:0000256" key="7">
    <source>
        <dbReference type="SAM" id="Phobius"/>
    </source>
</evidence>
<evidence type="ECO:0000256" key="1">
    <source>
        <dbReference type="ARBA" id="ARBA00004236"/>
    </source>
</evidence>
<evidence type="ECO:0000256" key="2">
    <source>
        <dbReference type="ARBA" id="ARBA00022475"/>
    </source>
</evidence>
<evidence type="ECO:0000256" key="5">
    <source>
        <dbReference type="ARBA" id="ARBA00023014"/>
    </source>
</evidence>
<gene>
    <name evidence="9" type="ordered locus">Adeg_1904</name>
</gene>
<reference evidence="9 10" key="1">
    <citation type="submission" date="2009-10" db="EMBL/GenBank/DDBJ databases">
        <title>Complete sequence of chromosome of Ammonifex degensii KC4.</title>
        <authorList>
            <consortium name="US DOE Joint Genome Institute"/>
            <person name="Kerfeld C."/>
            <person name="Goodner B."/>
            <person name="Huber H."/>
            <person name="Stetter K."/>
            <person name="Lucas S."/>
            <person name="Copeland A."/>
            <person name="Lapidus A."/>
            <person name="Glavina del Rio T."/>
            <person name="Dalin E."/>
            <person name="Tice H."/>
            <person name="Bruce D."/>
            <person name="Goodwin L."/>
            <person name="Pitluck S."/>
            <person name="Saunders E."/>
            <person name="Brettin T."/>
            <person name="Detter J.C."/>
            <person name="Han C."/>
            <person name="Larimer F."/>
            <person name="Land M."/>
            <person name="Hauser L."/>
            <person name="Kyrpides N."/>
            <person name="Ovchinnikova G."/>
            <person name="Richardson P."/>
        </authorList>
    </citation>
    <scope>NUCLEOTIDE SEQUENCE [LARGE SCALE GENOMIC DNA]</scope>
    <source>
        <strain evidence="10">DSM 10501 / KC4</strain>
    </source>
</reference>
<dbReference type="GO" id="GO:0046872">
    <property type="term" value="F:metal ion binding"/>
    <property type="evidence" value="ECO:0007669"/>
    <property type="project" value="UniProtKB-KW"/>
</dbReference>
<dbReference type="Pfam" id="PF13237">
    <property type="entry name" value="Fer4_10"/>
    <property type="match status" value="1"/>
</dbReference>
<dbReference type="AlphaFoldDB" id="C9R9K5"/>
<accession>C9R9K5</accession>
<dbReference type="eggNOG" id="COG0348">
    <property type="taxonomic scope" value="Bacteria"/>
</dbReference>
<keyword evidence="5" id="KW-0411">Iron-sulfur</keyword>